<evidence type="ECO:0000313" key="2">
    <source>
        <dbReference type="Proteomes" id="UP000181790"/>
    </source>
</evidence>
<proteinExistence type="predicted"/>
<name>A0A1S2VA91_9BACT</name>
<organism evidence="1 2">
    <name type="scientific">Arsenicibacter rosenii</name>
    <dbReference type="NCBI Taxonomy" id="1750698"/>
    <lineage>
        <taxon>Bacteria</taxon>
        <taxon>Pseudomonadati</taxon>
        <taxon>Bacteroidota</taxon>
        <taxon>Cytophagia</taxon>
        <taxon>Cytophagales</taxon>
        <taxon>Spirosomataceae</taxon>
        <taxon>Arsenicibacter</taxon>
    </lineage>
</organism>
<keyword evidence="2" id="KW-1185">Reference proteome</keyword>
<dbReference type="RefSeq" id="WP_071506777.1">
    <property type="nucleotide sequence ID" value="NZ_MORL01000056.1"/>
</dbReference>
<dbReference type="Proteomes" id="UP000181790">
    <property type="component" value="Unassembled WGS sequence"/>
</dbReference>
<sequence length="172" mass="19439">MKLLWLVFPLWLFSCQTTPTDDADDLSIASDDYVVLTQKALSYQADFDMEAWGGMLADDVVFIPSEGGPAYQKKAVVLANWSRWRQKNHVSLLQLSQLTHLPVRSREQLPLMGKAGVYVISYCLADLQFTDGHTSRQSLHVCCHFDPKKRIDYYSLYFPAGASADQTISITQ</sequence>
<evidence type="ECO:0000313" key="1">
    <source>
        <dbReference type="EMBL" id="OIN55592.1"/>
    </source>
</evidence>
<accession>A0A1S2VA91</accession>
<dbReference type="AlphaFoldDB" id="A0A1S2VA91"/>
<gene>
    <name evidence="1" type="ORF">BLX24_29280</name>
</gene>
<dbReference type="OrthoDB" id="952704at2"/>
<reference evidence="1 2" key="1">
    <citation type="submission" date="2016-10" db="EMBL/GenBank/DDBJ databases">
        <title>Arsenicibacter rosenii gen. nov., sp. nov., an efficient arsenic-methylating bacterium isolated from an arsenic-contaminated paddy soil.</title>
        <authorList>
            <person name="Huang K."/>
        </authorList>
    </citation>
    <scope>NUCLEOTIDE SEQUENCE [LARGE SCALE GENOMIC DNA]</scope>
    <source>
        <strain evidence="1 2">SM-1</strain>
    </source>
</reference>
<comment type="caution">
    <text evidence="1">The sequence shown here is derived from an EMBL/GenBank/DDBJ whole genome shotgun (WGS) entry which is preliminary data.</text>
</comment>
<protein>
    <recommendedName>
        <fullName evidence="3">SnoaL-like domain-containing protein</fullName>
    </recommendedName>
</protein>
<dbReference type="EMBL" id="MORL01000056">
    <property type="protein sequence ID" value="OIN55592.1"/>
    <property type="molecule type" value="Genomic_DNA"/>
</dbReference>
<dbReference type="PROSITE" id="PS51257">
    <property type="entry name" value="PROKAR_LIPOPROTEIN"/>
    <property type="match status" value="1"/>
</dbReference>
<evidence type="ECO:0008006" key="3">
    <source>
        <dbReference type="Google" id="ProtNLM"/>
    </source>
</evidence>